<sequence>MSGIGFRIPSEEAWTIDRTEGTAPERIRHYHAAVELSDALTNNRRAREDA</sequence>
<proteinExistence type="predicted"/>
<dbReference type="Proteomes" id="UP000019460">
    <property type="component" value="Unassembled WGS sequence"/>
</dbReference>
<gene>
    <name evidence="1" type="ORF">D779_2663</name>
</gene>
<accession>W9VEQ2</accession>
<evidence type="ECO:0000313" key="2">
    <source>
        <dbReference type="Proteomes" id="UP000019460"/>
    </source>
</evidence>
<evidence type="ECO:0000313" key="1">
    <source>
        <dbReference type="EMBL" id="EXJ14522.1"/>
    </source>
</evidence>
<protein>
    <submittedName>
        <fullName evidence="1">Uncharacterized protein</fullName>
    </submittedName>
</protein>
<dbReference type="EMBL" id="AONC01000040">
    <property type="protein sequence ID" value="EXJ14522.1"/>
    <property type="molecule type" value="Genomic_DNA"/>
</dbReference>
<keyword evidence="2" id="KW-1185">Reference proteome</keyword>
<name>W9VEQ2_9GAMM</name>
<dbReference type="STRING" id="1249627.D779_2663"/>
<organism evidence="1 2">
    <name type="scientific">Imhoffiella purpurea</name>
    <dbReference type="NCBI Taxonomy" id="1249627"/>
    <lineage>
        <taxon>Bacteria</taxon>
        <taxon>Pseudomonadati</taxon>
        <taxon>Pseudomonadota</taxon>
        <taxon>Gammaproteobacteria</taxon>
        <taxon>Chromatiales</taxon>
        <taxon>Chromatiaceae</taxon>
        <taxon>Imhoffiella</taxon>
    </lineage>
</organism>
<dbReference type="AlphaFoldDB" id="W9VEQ2"/>
<reference evidence="1 2" key="1">
    <citation type="submission" date="2012-11" db="EMBL/GenBank/DDBJ databases">
        <title>Genome assembly of Thiorhodococcus sp. AK35.</title>
        <authorList>
            <person name="Nupur N."/>
            <person name="Khatri I."/>
            <person name="Subramanian S."/>
            <person name="Pinnaka A."/>
        </authorList>
    </citation>
    <scope>NUCLEOTIDE SEQUENCE [LARGE SCALE GENOMIC DNA]</scope>
    <source>
        <strain evidence="1 2">AK35</strain>
    </source>
</reference>
<comment type="caution">
    <text evidence="1">The sequence shown here is derived from an EMBL/GenBank/DDBJ whole genome shotgun (WGS) entry which is preliminary data.</text>
</comment>